<dbReference type="InterPro" id="IPR008286">
    <property type="entry name" value="Prn/Lys/Arg_de-COase_C"/>
</dbReference>
<dbReference type="SUPFAM" id="SSF55904">
    <property type="entry name" value="Ornithine decarboxylase C-terminal domain"/>
    <property type="match status" value="1"/>
</dbReference>
<dbReference type="InterPro" id="IPR015424">
    <property type="entry name" value="PyrdxlP-dep_Trfase"/>
</dbReference>
<feature type="region of interest" description="Disordered" evidence="6">
    <location>
        <begin position="386"/>
        <end position="407"/>
    </location>
</feature>
<name>A0A8D4BEU4_STRFA</name>
<evidence type="ECO:0000259" key="8">
    <source>
        <dbReference type="Pfam" id="PF03711"/>
    </source>
</evidence>
<reference evidence="9 10" key="1">
    <citation type="submission" date="2011-01" db="EMBL/GenBank/DDBJ databases">
        <title>Complete sequence of chromosome of Streptomyces flavogriseus ATCC 33331.</title>
        <authorList>
            <consortium name="US DOE Joint Genome Institute"/>
            <person name="Lucas S."/>
            <person name="Copeland A."/>
            <person name="Lapidus A."/>
            <person name="Cheng J.-F."/>
            <person name="Goodwin L."/>
            <person name="Pitluck S."/>
            <person name="Davenport K."/>
            <person name="Detter J.C."/>
            <person name="Han C."/>
            <person name="Tapia R."/>
            <person name="Land M."/>
            <person name="Hauser L."/>
            <person name="Kyrpides N."/>
            <person name="Ivanova N."/>
            <person name="Ovchinnikova G."/>
            <person name="Pagani I."/>
            <person name="Brumm P."/>
            <person name="Mead D."/>
            <person name="Woyke T."/>
        </authorList>
    </citation>
    <scope>NUCLEOTIDE SEQUENCE [LARGE SCALE GENOMIC DNA]</scope>
    <source>
        <strain evidence="10">ATCC 33331 / IAF-45CD</strain>
    </source>
</reference>
<feature type="domain" description="Orn/Lys/Arg decarboxylases family 1 pyridoxal-P attachment site" evidence="7">
    <location>
        <begin position="9"/>
        <end position="304"/>
    </location>
</feature>
<keyword evidence="3" id="KW-0210">Decarboxylase</keyword>
<dbReference type="Pfam" id="PF03711">
    <property type="entry name" value="OKR_DC_1_C"/>
    <property type="match status" value="1"/>
</dbReference>
<keyword evidence="4" id="KW-0663">Pyridoxal phosphate</keyword>
<accession>A0A8D4BEU4</accession>
<dbReference type="InterPro" id="IPR052357">
    <property type="entry name" value="Orn_Lys_Arg_decarboxylase-I"/>
</dbReference>
<protein>
    <submittedName>
        <fullName evidence="9">Orn/Lys/Arg decarboxylase major region</fullName>
    </submittedName>
</protein>
<dbReference type="InterPro" id="IPR015421">
    <property type="entry name" value="PyrdxlP-dep_Trfase_major"/>
</dbReference>
<dbReference type="Gene3D" id="3.40.640.10">
    <property type="entry name" value="Type I PLP-dependent aspartate aminotransferase-like (Major domain)"/>
    <property type="match status" value="1"/>
</dbReference>
<dbReference type="SUPFAM" id="SSF53383">
    <property type="entry name" value="PLP-dependent transferases"/>
    <property type="match status" value="1"/>
</dbReference>
<dbReference type="OrthoDB" id="9815233at2"/>
<comment type="similarity">
    <text evidence="2">Belongs to the Orn/Lys/Arg decarboxylase class-I family.</text>
</comment>
<evidence type="ECO:0000256" key="3">
    <source>
        <dbReference type="ARBA" id="ARBA00022793"/>
    </source>
</evidence>
<dbReference type="AlphaFoldDB" id="A0A8D4BEU4"/>
<dbReference type="KEGG" id="sfa:Sfla_0334"/>
<dbReference type="Proteomes" id="UP000002066">
    <property type="component" value="Chromosome"/>
</dbReference>
<evidence type="ECO:0000256" key="2">
    <source>
        <dbReference type="ARBA" id="ARBA00010671"/>
    </source>
</evidence>
<evidence type="ECO:0000256" key="5">
    <source>
        <dbReference type="ARBA" id="ARBA00023239"/>
    </source>
</evidence>
<gene>
    <name evidence="9" type="ordered locus">Sfla_0334</name>
</gene>
<evidence type="ECO:0000259" key="7">
    <source>
        <dbReference type="Pfam" id="PF01276"/>
    </source>
</evidence>
<dbReference type="GO" id="GO:0016831">
    <property type="term" value="F:carboxy-lyase activity"/>
    <property type="evidence" value="ECO:0007669"/>
    <property type="project" value="UniProtKB-KW"/>
</dbReference>
<dbReference type="Gene3D" id="3.90.100.10">
    <property type="entry name" value="Orn/Lys/Arg decarboxylase, C-terminal domain"/>
    <property type="match status" value="1"/>
</dbReference>
<evidence type="ECO:0000313" key="9">
    <source>
        <dbReference type="EMBL" id="ADW01800.1"/>
    </source>
</evidence>
<dbReference type="PANTHER" id="PTHR43277:SF4">
    <property type="entry name" value="ARGININE DECARBOXYLASE"/>
    <property type="match status" value="1"/>
</dbReference>
<evidence type="ECO:0000313" key="10">
    <source>
        <dbReference type="Proteomes" id="UP000002066"/>
    </source>
</evidence>
<dbReference type="InterPro" id="IPR000310">
    <property type="entry name" value="Orn/Lys/Arg_deCO2ase_major_dom"/>
</dbReference>
<evidence type="ECO:0000256" key="6">
    <source>
        <dbReference type="SAM" id="MobiDB-lite"/>
    </source>
</evidence>
<keyword evidence="5" id="KW-0456">Lyase</keyword>
<dbReference type="InterPro" id="IPR036633">
    <property type="entry name" value="Prn/Lys/Arg_de-COase_C_sf"/>
</dbReference>
<proteinExistence type="inferred from homology"/>
<sequence>MRADHREAPVLDALAAYKGKGELAFTPPGHKQARGADPAVRAVLGDAVFFGDLLAIGGLDDRRQTSGALRRAEALMAEAVHAEHTFFSTCGSSLSVKAAMLSVAAPGRKLLMGRDAHKSVVAGLILCGVDPVWVEPQWDTERHLAHPPSAEAYERAFDQHPDACGALVTSPTPYGSAADLCAIAEVCHRRSRPLVVDEAWGAHLPFHPDLPSWAMDAGADVCVTSIHKMGSGLEQGSVFHLQGDLVDHDTLASRADLLGTTSPSVLLYAGIDGWRRQMVMEGHTLLSGALDLAAEVRQRIEEIDGMHVNGSEGFCGPGKAAEFDPLPVIIDVSDLGTSGYRAADWLRAHHHLDMHIVDHRRISAQFTHADDRKTADRLLDALRDLSGRAPGLGPGPEVMVPGPDELRPDQACAPRDAYFAATEDIPAERAAGRVAAEMMTPYPPGIPAVLPGERLTEPLLRYLRTGVAAGMNVPDAADPTLRTVRVCKEGEGTEA</sequence>
<dbReference type="EMBL" id="CP002475">
    <property type="protein sequence ID" value="ADW01800.1"/>
    <property type="molecule type" value="Genomic_DNA"/>
</dbReference>
<dbReference type="PANTHER" id="PTHR43277">
    <property type="entry name" value="ARGININE DECARBOXYLASE"/>
    <property type="match status" value="1"/>
</dbReference>
<organism evidence="9 10">
    <name type="scientific">Streptomyces pratensis (strain ATCC 33331 / IAF-45CD)</name>
    <dbReference type="NCBI Taxonomy" id="591167"/>
    <lineage>
        <taxon>Bacteria</taxon>
        <taxon>Bacillati</taxon>
        <taxon>Actinomycetota</taxon>
        <taxon>Actinomycetes</taxon>
        <taxon>Kitasatosporales</taxon>
        <taxon>Streptomycetaceae</taxon>
        <taxon>Streptomyces</taxon>
    </lineage>
</organism>
<comment type="cofactor">
    <cofactor evidence="1">
        <name>pyridoxal 5'-phosphate</name>
        <dbReference type="ChEBI" id="CHEBI:597326"/>
    </cofactor>
</comment>
<feature type="domain" description="Orn/Lys/Arg decarboxylase C-terminal" evidence="8">
    <location>
        <begin position="409"/>
        <end position="470"/>
    </location>
</feature>
<dbReference type="CDD" id="cd00615">
    <property type="entry name" value="Orn_deC_like"/>
    <property type="match status" value="1"/>
</dbReference>
<evidence type="ECO:0000256" key="1">
    <source>
        <dbReference type="ARBA" id="ARBA00001933"/>
    </source>
</evidence>
<dbReference type="Pfam" id="PF01276">
    <property type="entry name" value="OKR_DC_1"/>
    <property type="match status" value="1"/>
</dbReference>
<evidence type="ECO:0000256" key="4">
    <source>
        <dbReference type="ARBA" id="ARBA00022898"/>
    </source>
</evidence>